<evidence type="ECO:0000313" key="2">
    <source>
        <dbReference type="Proteomes" id="UP001157034"/>
    </source>
</evidence>
<sequence>MSPRIATIANGTRNHTGRIEVSAPIGSPAMASLSFLDDPASSTPKTTRIAGAIAAPNVVQPTTPPERAERGR</sequence>
<name>A0ABQ6K5T4_9MICO</name>
<organism evidence="1 2">
    <name type="scientific">Pseudolysinimonas kribbensis</name>
    <dbReference type="NCBI Taxonomy" id="433641"/>
    <lineage>
        <taxon>Bacteria</taxon>
        <taxon>Bacillati</taxon>
        <taxon>Actinomycetota</taxon>
        <taxon>Actinomycetes</taxon>
        <taxon>Micrococcales</taxon>
        <taxon>Microbacteriaceae</taxon>
        <taxon>Pseudolysinimonas</taxon>
    </lineage>
</organism>
<gene>
    <name evidence="1" type="ORF">GCM10025881_26220</name>
</gene>
<keyword evidence="2" id="KW-1185">Reference proteome</keyword>
<protein>
    <submittedName>
        <fullName evidence="1">Uncharacterized protein</fullName>
    </submittedName>
</protein>
<accession>A0ABQ6K5T4</accession>
<evidence type="ECO:0000313" key="1">
    <source>
        <dbReference type="EMBL" id="GMA95798.1"/>
    </source>
</evidence>
<comment type="caution">
    <text evidence="1">The sequence shown here is derived from an EMBL/GenBank/DDBJ whole genome shotgun (WGS) entry which is preliminary data.</text>
</comment>
<reference evidence="2" key="1">
    <citation type="journal article" date="2019" name="Int. J. Syst. Evol. Microbiol.">
        <title>The Global Catalogue of Microorganisms (GCM) 10K type strain sequencing project: providing services to taxonomists for standard genome sequencing and annotation.</title>
        <authorList>
            <consortium name="The Broad Institute Genomics Platform"/>
            <consortium name="The Broad Institute Genome Sequencing Center for Infectious Disease"/>
            <person name="Wu L."/>
            <person name="Ma J."/>
        </authorList>
    </citation>
    <scope>NUCLEOTIDE SEQUENCE [LARGE SCALE GENOMIC DNA]</scope>
    <source>
        <strain evidence="2">NBRC 108894</strain>
    </source>
</reference>
<dbReference type="EMBL" id="BSVB01000001">
    <property type="protein sequence ID" value="GMA95798.1"/>
    <property type="molecule type" value="Genomic_DNA"/>
</dbReference>
<proteinExistence type="predicted"/>
<dbReference type="Proteomes" id="UP001157034">
    <property type="component" value="Unassembled WGS sequence"/>
</dbReference>